<organism evidence="2 3">
    <name type="scientific">Rickenella mellea</name>
    <dbReference type="NCBI Taxonomy" id="50990"/>
    <lineage>
        <taxon>Eukaryota</taxon>
        <taxon>Fungi</taxon>
        <taxon>Dikarya</taxon>
        <taxon>Basidiomycota</taxon>
        <taxon>Agaricomycotina</taxon>
        <taxon>Agaricomycetes</taxon>
        <taxon>Hymenochaetales</taxon>
        <taxon>Rickenellaceae</taxon>
        <taxon>Rickenella</taxon>
    </lineage>
</organism>
<name>A0A4Y7QFQ0_9AGAM</name>
<protein>
    <recommendedName>
        <fullName evidence="4">Nucleotidylyl transferase</fullName>
    </recommendedName>
</protein>
<dbReference type="Gene3D" id="3.40.50.620">
    <property type="entry name" value="HUPs"/>
    <property type="match status" value="1"/>
</dbReference>
<reference evidence="2 3" key="1">
    <citation type="submission" date="2018-06" db="EMBL/GenBank/DDBJ databases">
        <title>A transcriptomic atlas of mushroom development highlights an independent origin of complex multicellularity.</title>
        <authorList>
            <consortium name="DOE Joint Genome Institute"/>
            <person name="Krizsan K."/>
            <person name="Almasi E."/>
            <person name="Merenyi Z."/>
            <person name="Sahu N."/>
            <person name="Viragh M."/>
            <person name="Koszo T."/>
            <person name="Mondo S."/>
            <person name="Kiss B."/>
            <person name="Balint B."/>
            <person name="Kues U."/>
            <person name="Barry K."/>
            <person name="Hegedus J.C."/>
            <person name="Henrissat B."/>
            <person name="Johnson J."/>
            <person name="Lipzen A."/>
            <person name="Ohm R."/>
            <person name="Nagy I."/>
            <person name="Pangilinan J."/>
            <person name="Yan J."/>
            <person name="Xiong Y."/>
            <person name="Grigoriev I.V."/>
            <person name="Hibbett D.S."/>
            <person name="Nagy L.G."/>
        </authorList>
    </citation>
    <scope>NUCLEOTIDE SEQUENCE [LARGE SCALE GENOMIC DNA]</scope>
    <source>
        <strain evidence="2 3">SZMC22713</strain>
    </source>
</reference>
<dbReference type="PANTHER" id="PTHR31285">
    <property type="entry name" value="NICOTINAMIDE MONONUCLEOTIDE ADENYLYLTRANSFERASE"/>
    <property type="match status" value="1"/>
</dbReference>
<dbReference type="GO" id="GO:0016887">
    <property type="term" value="F:ATP hydrolysis activity"/>
    <property type="evidence" value="ECO:0007669"/>
    <property type="project" value="TreeGrafter"/>
</dbReference>
<dbReference type="EMBL" id="ML170163">
    <property type="protein sequence ID" value="TDL25689.1"/>
    <property type="molecule type" value="Genomic_DNA"/>
</dbReference>
<evidence type="ECO:0000313" key="2">
    <source>
        <dbReference type="EMBL" id="TDL25689.1"/>
    </source>
</evidence>
<proteinExistence type="predicted"/>
<gene>
    <name evidence="2" type="ORF">BD410DRAFT_784726</name>
</gene>
<dbReference type="AlphaFoldDB" id="A0A4Y7QFQ0"/>
<evidence type="ECO:0000256" key="1">
    <source>
        <dbReference type="SAM" id="MobiDB-lite"/>
    </source>
</evidence>
<dbReference type="GO" id="GO:0005634">
    <property type="term" value="C:nucleus"/>
    <property type="evidence" value="ECO:0007669"/>
    <property type="project" value="TreeGrafter"/>
</dbReference>
<dbReference type="PANTHER" id="PTHR31285:SF0">
    <property type="entry name" value="NICOTINAMIDE MONONUCLEOTIDE ADENYLYLTRANSFERASE"/>
    <property type="match status" value="1"/>
</dbReference>
<evidence type="ECO:0000313" key="3">
    <source>
        <dbReference type="Proteomes" id="UP000294933"/>
    </source>
</evidence>
<dbReference type="VEuPathDB" id="FungiDB:BD410DRAFT_784726"/>
<feature type="compositionally biased region" description="Pro residues" evidence="1">
    <location>
        <begin position="72"/>
        <end position="81"/>
    </location>
</feature>
<keyword evidence="3" id="KW-1185">Reference proteome</keyword>
<feature type="region of interest" description="Disordered" evidence="1">
    <location>
        <begin position="179"/>
        <end position="204"/>
    </location>
</feature>
<dbReference type="Proteomes" id="UP000294933">
    <property type="component" value="Unassembled WGS sequence"/>
</dbReference>
<feature type="region of interest" description="Disordered" evidence="1">
    <location>
        <begin position="69"/>
        <end position="111"/>
    </location>
</feature>
<accession>A0A4Y7QFQ0</accession>
<sequence length="386" mass="42356">MTSASHAAILIQRVQQRTSALEIVYKSHDRWPLRPVRSNCRPRRPIRISVLDSSFNPPTLAHLALAKSRPVHPFPSSPPPTASSSSHRDGNVVDRGDSEREEREERRSEGNVIVNCDGSSLLVSDSEAYMGLNDYDARLLLLSVRNADKSLASTDASYVQRIEMMIRLARKLESELLSTTASTSSTNDDEVDDSSTRPSGGTTNTANVAVAIIDEPTFVRKSSVLLAALQERIQSLLSSSTPAAHPAPTPQLTFLVGLDTLERMFAPRYYPSPDAMLASLSKFLGSPPSGEGSRVVCARRVMSEWIVPGAEDDVSLDKYMRLREDAVVHAAHIFVDDGSVAFFNLNGEEMSLSSSGVRKKVKDGTEWRDMVPPNVADCISQERLYV</sequence>
<feature type="compositionally biased region" description="Basic and acidic residues" evidence="1">
    <location>
        <begin position="86"/>
        <end position="109"/>
    </location>
</feature>
<evidence type="ECO:0008006" key="4">
    <source>
        <dbReference type="Google" id="ProtNLM"/>
    </source>
</evidence>
<dbReference type="OrthoDB" id="5591297at2759"/>
<dbReference type="GO" id="GO:0005737">
    <property type="term" value="C:cytoplasm"/>
    <property type="evidence" value="ECO:0007669"/>
    <property type="project" value="TreeGrafter"/>
</dbReference>
<dbReference type="SUPFAM" id="SSF52374">
    <property type="entry name" value="Nucleotidylyl transferase"/>
    <property type="match status" value="1"/>
</dbReference>
<dbReference type="STRING" id="50990.A0A4Y7QFQ0"/>
<dbReference type="InterPro" id="IPR014729">
    <property type="entry name" value="Rossmann-like_a/b/a_fold"/>
</dbReference>
<dbReference type="GO" id="GO:0000309">
    <property type="term" value="F:nicotinamide-nucleotide adenylyltransferase activity"/>
    <property type="evidence" value="ECO:0007669"/>
    <property type="project" value="TreeGrafter"/>
</dbReference>